<keyword evidence="4" id="KW-0732">Signal</keyword>
<dbReference type="PANTHER" id="PTHR10913:SF45">
    <property type="entry name" value="FOLLISTATIN, ISOFORM A-RELATED"/>
    <property type="match status" value="1"/>
</dbReference>
<keyword evidence="2" id="KW-0722">Serine protease inhibitor</keyword>
<accession>A0A0A7CNX1</accession>
<feature type="signal peptide" evidence="4">
    <location>
        <begin position="1"/>
        <end position="17"/>
    </location>
</feature>
<dbReference type="InterPro" id="IPR050653">
    <property type="entry name" value="Prot_Inhib_GrowthFact_Antg"/>
</dbReference>
<dbReference type="AlphaFoldDB" id="A0A0A7CNX1"/>
<dbReference type="Pfam" id="PF07648">
    <property type="entry name" value="Kazal_2"/>
    <property type="match status" value="2"/>
</dbReference>
<protein>
    <submittedName>
        <fullName evidence="6">Secreted protein</fullName>
    </submittedName>
</protein>
<evidence type="ECO:0000256" key="1">
    <source>
        <dbReference type="ARBA" id="ARBA00022690"/>
    </source>
</evidence>
<reference evidence="6" key="1">
    <citation type="journal article" date="2014" name="Genome Biol. Evol.">
        <title>The secreted proteins of Achlya hypogyna and Thraustotheca clavata identify the ancestral oomycete secretome and reveal gene acquisitions by horizontal gene transfer.</title>
        <authorList>
            <person name="Misner I."/>
            <person name="Blouin N."/>
            <person name="Leonard G."/>
            <person name="Richards T.A."/>
            <person name="Lane C.E."/>
        </authorList>
    </citation>
    <scope>NUCLEOTIDE SEQUENCE</scope>
    <source>
        <strain evidence="6">ATCC 48635</strain>
    </source>
</reference>
<feature type="domain" description="Kazal-like" evidence="5">
    <location>
        <begin position="122"/>
        <end position="172"/>
    </location>
</feature>
<dbReference type="CDD" id="cd00104">
    <property type="entry name" value="KAZAL_FS"/>
    <property type="match status" value="4"/>
</dbReference>
<dbReference type="InterPro" id="IPR002350">
    <property type="entry name" value="Kazal_dom"/>
</dbReference>
<feature type="chain" id="PRO_5002027467" evidence="4">
    <location>
        <begin position="18"/>
        <end position="283"/>
    </location>
</feature>
<dbReference type="InterPro" id="IPR036058">
    <property type="entry name" value="Kazal_dom_sf"/>
</dbReference>
<feature type="domain" description="Kazal-like" evidence="5">
    <location>
        <begin position="173"/>
        <end position="218"/>
    </location>
</feature>
<dbReference type="SMART" id="SM00280">
    <property type="entry name" value="KAZAL"/>
    <property type="match status" value="4"/>
</dbReference>
<dbReference type="Gene3D" id="3.30.60.30">
    <property type="match status" value="4"/>
</dbReference>
<dbReference type="EMBL" id="KM038747">
    <property type="protein sequence ID" value="AIG56208.1"/>
    <property type="molecule type" value="Genomic_DNA"/>
</dbReference>
<dbReference type="Pfam" id="PF00050">
    <property type="entry name" value="Kazal_1"/>
    <property type="match status" value="2"/>
</dbReference>
<evidence type="ECO:0000313" key="6">
    <source>
        <dbReference type="EMBL" id="AIG56208.1"/>
    </source>
</evidence>
<dbReference type="PANTHER" id="PTHR10913">
    <property type="entry name" value="FOLLISTATIN-RELATED"/>
    <property type="match status" value="1"/>
</dbReference>
<proteinExistence type="predicted"/>
<evidence type="ECO:0000256" key="2">
    <source>
        <dbReference type="ARBA" id="ARBA00022900"/>
    </source>
</evidence>
<keyword evidence="1" id="KW-0646">Protease inhibitor</keyword>
<sequence length="283" mass="31118">MISPAITLAFVVAAASALETPVAECPTICPDWYQPVCGSDRVTYTNKCQLEVAACTKPGLTLANATACGLETADCPRYCPEIYRPVCGSDGKTYSNACELSITSCKNPSVQHKSDGPCKLPKPTPVACPDACNKMYDPVCGSNWVTYANKCLFESAQCRNPGLTLAATGDCKCNYACTRHYDPICASNKVTYSNWCEFSKAVCKMPDLKVRSIGICKKPKRQRLSRPRVKAAYKLIYDAYKRIDDAYKRIDDAYEHNQVAYNLPEDCSRIPFKLPGHIDSLAI</sequence>
<organism evidence="6">
    <name type="scientific">Achlya hypogyna</name>
    <name type="common">Oomycete</name>
    <name type="synonym">Protoachlya hypogyna</name>
    <dbReference type="NCBI Taxonomy" id="1202772"/>
    <lineage>
        <taxon>Eukaryota</taxon>
        <taxon>Sar</taxon>
        <taxon>Stramenopiles</taxon>
        <taxon>Oomycota</taxon>
        <taxon>Saprolegniomycetes</taxon>
        <taxon>Saprolegniales</taxon>
        <taxon>Achlyaceae</taxon>
        <taxon>Achlya</taxon>
    </lineage>
</organism>
<keyword evidence="3" id="KW-1015">Disulfide bond</keyword>
<dbReference type="SUPFAM" id="SSF100895">
    <property type="entry name" value="Kazal-type serine protease inhibitors"/>
    <property type="match status" value="4"/>
</dbReference>
<dbReference type="PROSITE" id="PS51465">
    <property type="entry name" value="KAZAL_2"/>
    <property type="match status" value="4"/>
</dbReference>
<feature type="domain" description="Kazal-like" evidence="5">
    <location>
        <begin position="19"/>
        <end position="68"/>
    </location>
</feature>
<feature type="domain" description="Kazal-like" evidence="5">
    <location>
        <begin position="69"/>
        <end position="120"/>
    </location>
</feature>
<evidence type="ECO:0000256" key="3">
    <source>
        <dbReference type="ARBA" id="ARBA00023157"/>
    </source>
</evidence>
<evidence type="ECO:0000259" key="5">
    <source>
        <dbReference type="PROSITE" id="PS51465"/>
    </source>
</evidence>
<name>A0A0A7CNX1_ACHHY</name>
<dbReference type="GO" id="GO:0005576">
    <property type="term" value="C:extracellular region"/>
    <property type="evidence" value="ECO:0007669"/>
    <property type="project" value="TreeGrafter"/>
</dbReference>
<evidence type="ECO:0000256" key="4">
    <source>
        <dbReference type="SAM" id="SignalP"/>
    </source>
</evidence>